<keyword evidence="8" id="KW-1185">Reference proteome</keyword>
<dbReference type="InterPro" id="IPR023398">
    <property type="entry name" value="TIF_eIF4e-like"/>
</dbReference>
<evidence type="ECO:0000256" key="2">
    <source>
        <dbReference type="ARBA" id="ARBA00022540"/>
    </source>
</evidence>
<keyword evidence="2 6" id="KW-0396">Initiation factor</keyword>
<keyword evidence="3" id="KW-0810">Translation regulation</keyword>
<comment type="similarity">
    <text evidence="1 6">Belongs to the eukaryotic initiation factor 4E family.</text>
</comment>
<dbReference type="PANTHER" id="PTHR11960">
    <property type="entry name" value="EUKARYOTIC TRANSLATION INITIATION FACTOR 4E RELATED"/>
    <property type="match status" value="1"/>
</dbReference>
<evidence type="ECO:0000256" key="5">
    <source>
        <dbReference type="ARBA" id="ARBA00022917"/>
    </source>
</evidence>
<dbReference type="Gene3D" id="3.30.760.10">
    <property type="entry name" value="RNA Cap, Translation Initiation Factor Eif4e"/>
    <property type="match status" value="1"/>
</dbReference>
<sequence>MAESKVDKNTNSIEKEFTEKLKIDEVRPKIENSQKPIKENSQIRENENKQHDLNDSWVLWYSAGIKKTRNVSENDWMRSLEDVCSFKTVEEFWEIFDNLRPISMMEPSASFYLFKDGIKPTWEDDANKIGGRWMLSFRGSERDACDEIWLFLTMGMVGNVLDHDNDICGAVISSREDELRLSVWTKTGSDMRTQLMIGNNLKRVLMLPSDKNLMYRLHDGGKIEYKIV</sequence>
<evidence type="ECO:0000256" key="3">
    <source>
        <dbReference type="ARBA" id="ARBA00022845"/>
    </source>
</evidence>
<keyword evidence="5 6" id="KW-0648">Protein biosynthesis</keyword>
<dbReference type="SUPFAM" id="SSF55418">
    <property type="entry name" value="eIF4e-like"/>
    <property type="match status" value="1"/>
</dbReference>
<proteinExistence type="inferred from homology"/>
<dbReference type="PANTHER" id="PTHR11960:SF8">
    <property type="entry name" value="EUKARYOTIC TRANSLATION INITIATION FACTOR 4E1-RELATED"/>
    <property type="match status" value="1"/>
</dbReference>
<evidence type="ECO:0000256" key="1">
    <source>
        <dbReference type="ARBA" id="ARBA00009860"/>
    </source>
</evidence>
<evidence type="ECO:0000256" key="6">
    <source>
        <dbReference type="RuleBase" id="RU004374"/>
    </source>
</evidence>
<protein>
    <submittedName>
        <fullName evidence="7">Translation initiation factor eIF4E</fullName>
    </submittedName>
</protein>
<reference evidence="7 8" key="1">
    <citation type="journal article" date="2024" name="BMC Biol.">
        <title>Comparative genomics of Ascetosporea gives new insight into the evolutionary basis for animal parasitism in Rhizaria.</title>
        <authorList>
            <person name="Hiltunen Thoren M."/>
            <person name="Onut-Brannstrom I."/>
            <person name="Alfjorden A."/>
            <person name="Peckova H."/>
            <person name="Swords F."/>
            <person name="Hooper C."/>
            <person name="Holzer A.S."/>
            <person name="Bass D."/>
            <person name="Burki F."/>
        </authorList>
    </citation>
    <scope>NUCLEOTIDE SEQUENCE [LARGE SCALE GENOMIC DNA]</scope>
    <source>
        <strain evidence="7">20-A016</strain>
    </source>
</reference>
<dbReference type="InterPro" id="IPR001040">
    <property type="entry name" value="TIF_eIF_4E"/>
</dbReference>
<organism evidence="7 8">
    <name type="scientific">Bonamia ostreae</name>
    <dbReference type="NCBI Taxonomy" id="126728"/>
    <lineage>
        <taxon>Eukaryota</taxon>
        <taxon>Sar</taxon>
        <taxon>Rhizaria</taxon>
        <taxon>Endomyxa</taxon>
        <taxon>Ascetosporea</taxon>
        <taxon>Haplosporida</taxon>
        <taxon>Bonamia</taxon>
    </lineage>
</organism>
<gene>
    <name evidence="7" type="primary">EIF4E_2</name>
    <name evidence="7" type="ORF">MHBO_000606</name>
</gene>
<evidence type="ECO:0000313" key="7">
    <source>
        <dbReference type="EMBL" id="MES1918672.1"/>
    </source>
</evidence>
<evidence type="ECO:0000313" key="8">
    <source>
        <dbReference type="Proteomes" id="UP001439008"/>
    </source>
</evidence>
<dbReference type="EMBL" id="JBDODL010000104">
    <property type="protein sequence ID" value="MES1918672.1"/>
    <property type="molecule type" value="Genomic_DNA"/>
</dbReference>
<comment type="caution">
    <text evidence="7">The sequence shown here is derived from an EMBL/GenBank/DDBJ whole genome shotgun (WGS) entry which is preliminary data.</text>
</comment>
<dbReference type="GO" id="GO:0003743">
    <property type="term" value="F:translation initiation factor activity"/>
    <property type="evidence" value="ECO:0007669"/>
    <property type="project" value="UniProtKB-KW"/>
</dbReference>
<accession>A0ABV2AGD4</accession>
<dbReference type="Proteomes" id="UP001439008">
    <property type="component" value="Unassembled WGS sequence"/>
</dbReference>
<keyword evidence="4 6" id="KW-0694">RNA-binding</keyword>
<evidence type="ECO:0000256" key="4">
    <source>
        <dbReference type="ARBA" id="ARBA00022884"/>
    </source>
</evidence>
<name>A0ABV2AGD4_9EUKA</name>
<dbReference type="Pfam" id="PF01652">
    <property type="entry name" value="IF4E"/>
    <property type="match status" value="1"/>
</dbReference>